<organism evidence="1 2">
    <name type="scientific">Jimgerdemannia flammicorona</name>
    <dbReference type="NCBI Taxonomy" id="994334"/>
    <lineage>
        <taxon>Eukaryota</taxon>
        <taxon>Fungi</taxon>
        <taxon>Fungi incertae sedis</taxon>
        <taxon>Mucoromycota</taxon>
        <taxon>Mucoromycotina</taxon>
        <taxon>Endogonomycetes</taxon>
        <taxon>Endogonales</taxon>
        <taxon>Endogonaceae</taxon>
        <taxon>Jimgerdemannia</taxon>
    </lineage>
</organism>
<proteinExistence type="predicted"/>
<gene>
    <name evidence="1" type="ORF">BC938DRAFT_472604</name>
</gene>
<dbReference type="EMBL" id="RBNJ01001389">
    <property type="protein sequence ID" value="RUS33213.1"/>
    <property type="molecule type" value="Genomic_DNA"/>
</dbReference>
<sequence length="194" mass="21652">MGIWQFCRLSLDPPSPLHFTQPLPMRDPPVRHQTHYTYSQDFDLVCDELGIKPPNHLAQLHRIPSNKLIKVIPCIASNSNPKIRWHGTIDGVNIHKEIRTLLNEGDVDPNVLEIIVGNNTDEGTIFVTGIPIAETYHNTLAKAFPTIAGKPRCCTRSPISMIPRSSPLHTSMATAPIWARCGMPRDGSRQLVAR</sequence>
<dbReference type="Proteomes" id="UP000274822">
    <property type="component" value="Unassembled WGS sequence"/>
</dbReference>
<dbReference type="AlphaFoldDB" id="A0A433QTU6"/>
<keyword evidence="2" id="KW-1185">Reference proteome</keyword>
<evidence type="ECO:0000313" key="2">
    <source>
        <dbReference type="Proteomes" id="UP000274822"/>
    </source>
</evidence>
<reference evidence="1 2" key="1">
    <citation type="journal article" date="2018" name="New Phytol.">
        <title>Phylogenomics of Endogonaceae and evolution of mycorrhizas within Mucoromycota.</title>
        <authorList>
            <person name="Chang Y."/>
            <person name="Desiro A."/>
            <person name="Na H."/>
            <person name="Sandor L."/>
            <person name="Lipzen A."/>
            <person name="Clum A."/>
            <person name="Barry K."/>
            <person name="Grigoriev I.V."/>
            <person name="Martin F.M."/>
            <person name="Stajich J.E."/>
            <person name="Smith M.E."/>
            <person name="Bonito G."/>
            <person name="Spatafora J.W."/>
        </authorList>
    </citation>
    <scope>NUCLEOTIDE SEQUENCE [LARGE SCALE GENOMIC DNA]</scope>
    <source>
        <strain evidence="1 2">AD002</strain>
    </source>
</reference>
<name>A0A433QTU6_9FUNG</name>
<dbReference type="InterPro" id="IPR029058">
    <property type="entry name" value="AB_hydrolase_fold"/>
</dbReference>
<evidence type="ECO:0000313" key="1">
    <source>
        <dbReference type="EMBL" id="RUS33213.1"/>
    </source>
</evidence>
<protein>
    <submittedName>
        <fullName evidence="1">Uncharacterized protein</fullName>
    </submittedName>
</protein>
<dbReference type="Gene3D" id="3.40.50.1820">
    <property type="entry name" value="alpha/beta hydrolase"/>
    <property type="match status" value="1"/>
</dbReference>
<accession>A0A433QTU6</accession>
<dbReference type="SUPFAM" id="SSF53474">
    <property type="entry name" value="alpha/beta-Hydrolases"/>
    <property type="match status" value="1"/>
</dbReference>
<comment type="caution">
    <text evidence="1">The sequence shown here is derived from an EMBL/GenBank/DDBJ whole genome shotgun (WGS) entry which is preliminary data.</text>
</comment>